<dbReference type="AlphaFoldDB" id="A0A5D6WGB6"/>
<accession>A0A5D6WGB6</accession>
<proteinExistence type="predicted"/>
<comment type="caution">
    <text evidence="1">The sequence shown here is derived from an EMBL/GenBank/DDBJ whole genome shotgun (WGS) entry which is preliminary data.</text>
</comment>
<dbReference type="EMBL" id="VTOZ01000032">
    <property type="protein sequence ID" value="TYZ27133.1"/>
    <property type="molecule type" value="Genomic_DNA"/>
</dbReference>
<name>A0A5D6WGB6_9FIRM</name>
<reference evidence="1 2" key="1">
    <citation type="submission" date="2019-08" db="EMBL/GenBank/DDBJ databases">
        <title>Selenomonas sp. mPRGC5 and Selenomonas sp. mPRGC8 isolated from ruminal fluid of dairy goat (Capra hircus).</title>
        <authorList>
            <person name="Poothong S."/>
            <person name="Nuengjamnong C."/>
            <person name="Tanasupawat S."/>
        </authorList>
    </citation>
    <scope>NUCLEOTIDE SEQUENCE [LARGE SCALE GENOMIC DNA]</scope>
    <source>
        <strain evidence="2">mPRGC8</strain>
    </source>
</reference>
<evidence type="ECO:0000313" key="1">
    <source>
        <dbReference type="EMBL" id="TYZ27133.1"/>
    </source>
</evidence>
<evidence type="ECO:0000313" key="2">
    <source>
        <dbReference type="Proteomes" id="UP000322783"/>
    </source>
</evidence>
<gene>
    <name evidence="1" type="ORF">FZ041_12470</name>
</gene>
<protein>
    <submittedName>
        <fullName evidence="1">Uncharacterized protein</fullName>
    </submittedName>
</protein>
<keyword evidence="2" id="KW-1185">Reference proteome</keyword>
<sequence length="89" mass="10338">MAVHVRQWENLASAIIVKAAKDYRAAYKAQKRNPQNTRVNAELRELVRFFTSLWYSELTDVDGEYLVKKLNESVDGSRKEVMPREVHTA</sequence>
<dbReference type="Proteomes" id="UP000322783">
    <property type="component" value="Unassembled WGS sequence"/>
</dbReference>
<organism evidence="1 2">
    <name type="scientific">Selenomonas caprae</name>
    <dbReference type="NCBI Taxonomy" id="2606905"/>
    <lineage>
        <taxon>Bacteria</taxon>
        <taxon>Bacillati</taxon>
        <taxon>Bacillota</taxon>
        <taxon>Negativicutes</taxon>
        <taxon>Selenomonadales</taxon>
        <taxon>Selenomonadaceae</taxon>
        <taxon>Selenomonas</taxon>
    </lineage>
</organism>